<organism evidence="6 7">
    <name type="scientific">Sneathiella marina</name>
    <dbReference type="NCBI Taxonomy" id="2950108"/>
    <lineage>
        <taxon>Bacteria</taxon>
        <taxon>Pseudomonadati</taxon>
        <taxon>Pseudomonadota</taxon>
        <taxon>Alphaproteobacteria</taxon>
        <taxon>Sneathiellales</taxon>
        <taxon>Sneathiellaceae</taxon>
        <taxon>Sneathiella</taxon>
    </lineage>
</organism>
<sequence>MEKPDNAGVRIPPPLYFLSFLALGIWQSSAWVQGKIGSPYMLAVGTIITVVGAIFLLKSVRKHETSGTNVEPWKPTTALITDGLHKYSRNPIYVAMAVTYLGIAIAASSLVAIVLLFFCLLLIRIFVIAKEEAYLEDKFGEEYLQYKEKVRRWI</sequence>
<comment type="subcellular location">
    <subcellularLocation>
        <location evidence="1">Endomembrane system</location>
        <topology evidence="1">Multi-pass membrane protein</topology>
    </subcellularLocation>
</comment>
<accession>A0ABY4W7C9</accession>
<dbReference type="Proteomes" id="UP001056291">
    <property type="component" value="Chromosome"/>
</dbReference>
<dbReference type="Gene3D" id="1.20.120.1630">
    <property type="match status" value="1"/>
</dbReference>
<proteinExistence type="predicted"/>
<dbReference type="PANTHER" id="PTHR12714">
    <property type="entry name" value="PROTEIN-S ISOPRENYLCYSTEINE O-METHYLTRANSFERASE"/>
    <property type="match status" value="1"/>
</dbReference>
<reference evidence="6" key="1">
    <citation type="submission" date="2022-06" db="EMBL/GenBank/DDBJ databases">
        <title>Sneathiella actinostolidae sp. nov., isolated from a sea anemonein the Western Pacific Ocean.</title>
        <authorList>
            <person name="Wei M.J."/>
        </authorList>
    </citation>
    <scope>NUCLEOTIDE SEQUENCE</scope>
    <source>
        <strain evidence="6">PHK-P5</strain>
    </source>
</reference>
<gene>
    <name evidence="6" type="ORF">NBZ79_02445</name>
</gene>
<evidence type="ECO:0000256" key="3">
    <source>
        <dbReference type="ARBA" id="ARBA00022989"/>
    </source>
</evidence>
<keyword evidence="7" id="KW-1185">Reference proteome</keyword>
<name>A0ABY4W7C9_9PROT</name>
<evidence type="ECO:0000256" key="5">
    <source>
        <dbReference type="SAM" id="Phobius"/>
    </source>
</evidence>
<feature type="transmembrane region" description="Helical" evidence="5">
    <location>
        <begin position="39"/>
        <end position="57"/>
    </location>
</feature>
<dbReference type="EMBL" id="CP098747">
    <property type="protein sequence ID" value="USG61832.1"/>
    <property type="molecule type" value="Genomic_DNA"/>
</dbReference>
<dbReference type="Pfam" id="PF04191">
    <property type="entry name" value="PEMT"/>
    <property type="match status" value="1"/>
</dbReference>
<evidence type="ECO:0000313" key="7">
    <source>
        <dbReference type="Proteomes" id="UP001056291"/>
    </source>
</evidence>
<keyword evidence="4 5" id="KW-0472">Membrane</keyword>
<keyword evidence="2 5" id="KW-0812">Transmembrane</keyword>
<feature type="transmembrane region" description="Helical" evidence="5">
    <location>
        <begin position="15"/>
        <end position="32"/>
    </location>
</feature>
<evidence type="ECO:0000256" key="1">
    <source>
        <dbReference type="ARBA" id="ARBA00004127"/>
    </source>
</evidence>
<dbReference type="PANTHER" id="PTHR12714:SF24">
    <property type="entry name" value="SLR1182 PROTEIN"/>
    <property type="match status" value="1"/>
</dbReference>
<feature type="transmembrane region" description="Helical" evidence="5">
    <location>
        <begin position="92"/>
        <end position="123"/>
    </location>
</feature>
<dbReference type="InterPro" id="IPR007318">
    <property type="entry name" value="Phopholipid_MeTrfase"/>
</dbReference>
<keyword evidence="3 5" id="KW-1133">Transmembrane helix</keyword>
<dbReference type="RefSeq" id="WP_251935111.1">
    <property type="nucleotide sequence ID" value="NZ_CP098747.1"/>
</dbReference>
<evidence type="ECO:0000313" key="6">
    <source>
        <dbReference type="EMBL" id="USG61832.1"/>
    </source>
</evidence>
<protein>
    <submittedName>
        <fullName evidence="6">Isoprenylcysteine carboxylmethyltransferase family protein</fullName>
    </submittedName>
</protein>
<evidence type="ECO:0000256" key="4">
    <source>
        <dbReference type="ARBA" id="ARBA00023136"/>
    </source>
</evidence>
<evidence type="ECO:0000256" key="2">
    <source>
        <dbReference type="ARBA" id="ARBA00022692"/>
    </source>
</evidence>